<evidence type="ECO:0000313" key="3">
    <source>
        <dbReference type="EMBL" id="MFH4977507.1"/>
    </source>
</evidence>
<dbReference type="Proteomes" id="UP001608902">
    <property type="component" value="Unassembled WGS sequence"/>
</dbReference>
<feature type="signal peptide" evidence="2">
    <location>
        <begin position="1"/>
        <end position="18"/>
    </location>
</feature>
<keyword evidence="2" id="KW-0732">Signal</keyword>
<feature type="chain" id="PRO_5044864421" evidence="2">
    <location>
        <begin position="19"/>
        <end position="135"/>
    </location>
</feature>
<gene>
    <name evidence="3" type="ORF">AB6A40_004216</name>
</gene>
<name>A0ABD6ELB7_9BILA</name>
<feature type="compositionally biased region" description="Low complexity" evidence="1">
    <location>
        <begin position="41"/>
        <end position="55"/>
    </location>
</feature>
<organism evidence="3 4">
    <name type="scientific">Gnathostoma spinigerum</name>
    <dbReference type="NCBI Taxonomy" id="75299"/>
    <lineage>
        <taxon>Eukaryota</taxon>
        <taxon>Metazoa</taxon>
        <taxon>Ecdysozoa</taxon>
        <taxon>Nematoda</taxon>
        <taxon>Chromadorea</taxon>
        <taxon>Rhabditida</taxon>
        <taxon>Spirurina</taxon>
        <taxon>Gnathostomatomorpha</taxon>
        <taxon>Gnathostomatoidea</taxon>
        <taxon>Gnathostomatidae</taxon>
        <taxon>Gnathostoma</taxon>
    </lineage>
</organism>
<evidence type="ECO:0000313" key="4">
    <source>
        <dbReference type="Proteomes" id="UP001608902"/>
    </source>
</evidence>
<keyword evidence="4" id="KW-1185">Reference proteome</keyword>
<dbReference type="AlphaFoldDB" id="A0ABD6ELB7"/>
<evidence type="ECO:0000256" key="1">
    <source>
        <dbReference type="SAM" id="MobiDB-lite"/>
    </source>
</evidence>
<sequence length="135" mass="15041">MGNLFLIFSFIFHPETLSEDGDFTTPSGWNSESEEDEEIFSEGSESSTEFSSTETTMVPTVDVFDYETTAESNDPEIKEGQKSTYKVITTEDFKIKTDESGNSSEENGKRGMASVVIRNSTAISVLKKLTIVIYF</sequence>
<evidence type="ECO:0000256" key="2">
    <source>
        <dbReference type="SAM" id="SignalP"/>
    </source>
</evidence>
<reference evidence="3 4" key="1">
    <citation type="submission" date="2024-08" db="EMBL/GenBank/DDBJ databases">
        <title>Gnathostoma spinigerum genome.</title>
        <authorList>
            <person name="Gonzalez-Bertolin B."/>
            <person name="Monzon S."/>
            <person name="Zaballos A."/>
            <person name="Jimenez P."/>
            <person name="Dekumyoy P."/>
            <person name="Varona S."/>
            <person name="Cuesta I."/>
            <person name="Sumanam S."/>
            <person name="Adisakwattana P."/>
            <person name="Gasser R.B."/>
            <person name="Hernandez-Gonzalez A."/>
            <person name="Young N.D."/>
            <person name="Perteguer M.J."/>
        </authorList>
    </citation>
    <scope>NUCLEOTIDE SEQUENCE [LARGE SCALE GENOMIC DNA]</scope>
    <source>
        <strain evidence="3">AL3</strain>
        <tissue evidence="3">Liver</tissue>
    </source>
</reference>
<protein>
    <submittedName>
        <fullName evidence="3">Uncharacterized protein</fullName>
    </submittedName>
</protein>
<proteinExistence type="predicted"/>
<feature type="region of interest" description="Disordered" evidence="1">
    <location>
        <begin position="19"/>
        <end position="55"/>
    </location>
</feature>
<comment type="caution">
    <text evidence="3">The sequence shown here is derived from an EMBL/GenBank/DDBJ whole genome shotgun (WGS) entry which is preliminary data.</text>
</comment>
<dbReference type="EMBL" id="JBGFUD010002358">
    <property type="protein sequence ID" value="MFH4977507.1"/>
    <property type="molecule type" value="Genomic_DNA"/>
</dbReference>
<accession>A0ABD6ELB7</accession>